<protein>
    <submittedName>
        <fullName evidence="4">Protein phosphatase 2C domain-containing protein</fullName>
    </submittedName>
</protein>
<dbReference type="PROSITE" id="PS51746">
    <property type="entry name" value="PPM_2"/>
    <property type="match status" value="1"/>
</dbReference>
<dbReference type="EMBL" id="JAHHHV010000016">
    <property type="protein sequence ID" value="MBW4464588.1"/>
    <property type="molecule type" value="Genomic_DNA"/>
</dbReference>
<dbReference type="PANTHER" id="PTHR13832:SF827">
    <property type="entry name" value="PROTEIN PHOSPHATASE 1L"/>
    <property type="match status" value="1"/>
</dbReference>
<dbReference type="GO" id="GO:0004722">
    <property type="term" value="F:protein serine/threonine phosphatase activity"/>
    <property type="evidence" value="ECO:0007669"/>
    <property type="project" value="InterPro"/>
</dbReference>
<feature type="transmembrane region" description="Helical" evidence="2">
    <location>
        <begin position="619"/>
        <end position="644"/>
    </location>
</feature>
<dbReference type="Gene3D" id="3.60.40.10">
    <property type="entry name" value="PPM-type phosphatase domain"/>
    <property type="match status" value="1"/>
</dbReference>
<feature type="compositionally biased region" description="Low complexity" evidence="1">
    <location>
        <begin position="695"/>
        <end position="708"/>
    </location>
</feature>
<reference evidence="4" key="2">
    <citation type="journal article" date="2022" name="Microbiol. Resour. Announc.">
        <title>Metagenome Sequencing to Explore Phylogenomics of Terrestrial Cyanobacteria.</title>
        <authorList>
            <person name="Ward R.D."/>
            <person name="Stajich J.E."/>
            <person name="Johansen J.R."/>
            <person name="Huntemann M."/>
            <person name="Clum A."/>
            <person name="Foster B."/>
            <person name="Foster B."/>
            <person name="Roux S."/>
            <person name="Palaniappan K."/>
            <person name="Varghese N."/>
            <person name="Mukherjee S."/>
            <person name="Reddy T.B.K."/>
            <person name="Daum C."/>
            <person name="Copeland A."/>
            <person name="Chen I.A."/>
            <person name="Ivanova N.N."/>
            <person name="Kyrpides N.C."/>
            <person name="Shapiro N."/>
            <person name="Eloe-Fadrosh E.A."/>
            <person name="Pietrasiak N."/>
        </authorList>
    </citation>
    <scope>NUCLEOTIDE SEQUENCE</scope>
    <source>
        <strain evidence="4">GSE-TBD4-15B</strain>
    </source>
</reference>
<dbReference type="AlphaFoldDB" id="A0A951P7S1"/>
<feature type="region of interest" description="Disordered" evidence="1">
    <location>
        <begin position="692"/>
        <end position="713"/>
    </location>
</feature>
<feature type="region of interest" description="Disordered" evidence="1">
    <location>
        <begin position="587"/>
        <end position="610"/>
    </location>
</feature>
<keyword evidence="2" id="KW-0812">Transmembrane</keyword>
<evidence type="ECO:0000313" key="4">
    <source>
        <dbReference type="EMBL" id="MBW4464588.1"/>
    </source>
</evidence>
<dbReference type="SMART" id="SM00331">
    <property type="entry name" value="PP2C_SIG"/>
    <property type="match status" value="1"/>
</dbReference>
<evidence type="ECO:0000259" key="3">
    <source>
        <dbReference type="PROSITE" id="PS51746"/>
    </source>
</evidence>
<keyword evidence="2" id="KW-1133">Transmembrane helix</keyword>
<evidence type="ECO:0000256" key="1">
    <source>
        <dbReference type="SAM" id="MobiDB-lite"/>
    </source>
</evidence>
<feature type="domain" description="PPM-type phosphatase" evidence="3">
    <location>
        <begin position="278"/>
        <end position="550"/>
    </location>
</feature>
<sequence length="810" mass="87180">MRHAAAMLYCPNSTCQALNSEAEQFCQNCSTFLPRHYLWALGEVTCSPGTLLADRYLCQQSRIFLDTKPALLSNTYQELPDLLLPYLQLVSYPLHVPQVYDWLPASVAGTEIILLDHAPLYQARGAALQPLDIQSLEEASSAASETSSQIELLPSIAAKWERASALSQLNWLWQIANLWQPLSREKVASSLLEAENLRVDGTWVRLLELSFQPQPTLRDLGQFWSLLWLPSAQPEIAGFLARLCQEISQGKIHNAELLLAYLDEALVQLTQAQSRQLTIATLSDRGPTRQRNEDACYPQSGSPTATVDLAADRPADRSALVIVCDGIGGHQGGDVASRLAIASLEQQEKELDLKQLDPVSLSVALEKAVCVANDKISQQNDSEQRFERQRMGTTVVMALARRHELYVTHVGDSRVYLMTRRGCQQITLDDDVASREVRLGYSFYRQALHQPSSGSLVQALGMSASSMLYPTVQRLIPNEDCIFLLCSDGLSDNERVEEAWETDVLPLLERTDSASGSTGSIDLAALAQRLVDLGNKRNGYDNVTVGIIHYQITLNQPLPTLAELPLLSSVSLSVAAANAAANAATSSTASSITASETQPTALVSPAMPAPESKPAGRSLLPWLGLIVLLCGLAGLSVALLPILWRNSPSIRPATAPAPVPSASPVVPSAGAPLAVGSFIQLQAQPDDAALPKLISRPSESPSGSPTSPVAELGAESGAEQVLGSLVPGSVLEVIKQQNLSQQESWVELRVCSVPAEALGQLPNQPLDQPAGQLPAVPVLPSGQTGWIRAAEILPQSTAVSPPPELRQACM</sequence>
<dbReference type="SUPFAM" id="SSF81606">
    <property type="entry name" value="PP2C-like"/>
    <property type="match status" value="1"/>
</dbReference>
<dbReference type="SMART" id="SM00332">
    <property type="entry name" value="PP2Cc"/>
    <property type="match status" value="1"/>
</dbReference>
<proteinExistence type="predicted"/>
<name>A0A951P7S1_9CYAN</name>
<dbReference type="PANTHER" id="PTHR13832">
    <property type="entry name" value="PROTEIN PHOSPHATASE 2C"/>
    <property type="match status" value="1"/>
</dbReference>
<keyword evidence="2" id="KW-0472">Membrane</keyword>
<accession>A0A951P7S1</accession>
<evidence type="ECO:0000256" key="2">
    <source>
        <dbReference type="SAM" id="Phobius"/>
    </source>
</evidence>
<evidence type="ECO:0000313" key="5">
    <source>
        <dbReference type="Proteomes" id="UP000707356"/>
    </source>
</evidence>
<comment type="caution">
    <text evidence="4">The sequence shown here is derived from an EMBL/GenBank/DDBJ whole genome shotgun (WGS) entry which is preliminary data.</text>
</comment>
<dbReference type="Proteomes" id="UP000707356">
    <property type="component" value="Unassembled WGS sequence"/>
</dbReference>
<dbReference type="Pfam" id="PF00481">
    <property type="entry name" value="PP2C"/>
    <property type="match status" value="1"/>
</dbReference>
<dbReference type="CDD" id="cd00143">
    <property type="entry name" value="PP2Cc"/>
    <property type="match status" value="1"/>
</dbReference>
<organism evidence="4 5">
    <name type="scientific">Pegethrix bostrychoides GSE-TBD4-15B</name>
    <dbReference type="NCBI Taxonomy" id="2839662"/>
    <lineage>
        <taxon>Bacteria</taxon>
        <taxon>Bacillati</taxon>
        <taxon>Cyanobacteriota</taxon>
        <taxon>Cyanophyceae</taxon>
        <taxon>Oculatellales</taxon>
        <taxon>Oculatellaceae</taxon>
        <taxon>Pegethrix</taxon>
    </lineage>
</organism>
<dbReference type="InterPro" id="IPR001932">
    <property type="entry name" value="PPM-type_phosphatase-like_dom"/>
</dbReference>
<gene>
    <name evidence="4" type="ORF">KME07_03985</name>
</gene>
<dbReference type="InterPro" id="IPR036457">
    <property type="entry name" value="PPM-type-like_dom_sf"/>
</dbReference>
<reference evidence="4" key="1">
    <citation type="submission" date="2021-05" db="EMBL/GenBank/DDBJ databases">
        <authorList>
            <person name="Pietrasiak N."/>
            <person name="Ward R."/>
            <person name="Stajich J.E."/>
            <person name="Kurbessoian T."/>
        </authorList>
    </citation>
    <scope>NUCLEOTIDE SEQUENCE</scope>
    <source>
        <strain evidence="4">GSE-TBD4-15B</strain>
    </source>
</reference>
<dbReference type="InterPro" id="IPR015655">
    <property type="entry name" value="PP2C"/>
</dbReference>